<evidence type="ECO:0000256" key="5">
    <source>
        <dbReference type="ARBA" id="ARBA00022475"/>
    </source>
</evidence>
<keyword evidence="15" id="KW-0614">Plasmid</keyword>
<reference evidence="15 16" key="1">
    <citation type="submission" date="2018-09" db="EMBL/GenBank/DDBJ databases">
        <title>Whole genome based analysis of evolution and adaptive divergence in Indian and Brazilian strains of Azospirillum brasilense.</title>
        <authorList>
            <person name="Singh C."/>
            <person name="Tripathi A.K."/>
        </authorList>
    </citation>
    <scope>NUCLEOTIDE SEQUENCE [LARGE SCALE GENOMIC DNA]</scope>
    <source>
        <strain evidence="15 16">MTCC4036</strain>
        <plasmid evidence="15 16">p2</plasmid>
    </source>
</reference>
<dbReference type="Proteomes" id="UP000298596">
    <property type="component" value="Plasmid p2"/>
</dbReference>
<evidence type="ECO:0000256" key="8">
    <source>
        <dbReference type="ARBA" id="ARBA00022989"/>
    </source>
</evidence>
<evidence type="ECO:0000256" key="11">
    <source>
        <dbReference type="ARBA" id="ARBA00023136"/>
    </source>
</evidence>
<protein>
    <recommendedName>
        <fullName evidence="13">Nickel/cobalt efflux system</fullName>
    </recommendedName>
</protein>
<feature type="chain" id="PRO_5020402798" description="Nickel/cobalt efflux system" evidence="14">
    <location>
        <begin position="26"/>
        <end position="320"/>
    </location>
</feature>
<sequence>MTRIRLLFLAAALAVWLAAGTTAGANPLAGRLAPPSEGTTLPVGALPEPLRGALQTLNAAQADLNRQMTGVLSDIRDQGSVAAGAWLCLIAFGYGVLHALGPGHGKLVVTSYFLTRRARLMRGIQMASMAALAQALAAILLVGVPVVLLGMTRASAMAGAWYLELGSYALMTGIGFLLLVRAARGKIGCTHDHAVTPCRRHGSSPGNGLVGLRRENTGFTLTSLAVGARPCSGAVLVLLFALANDIVPAGLLAVLAMGVGVALTTSASSLIGIGARHGLESLLMERPRALAVAQRGLALVGAALITLVGATLSLLTLGIG</sequence>
<evidence type="ECO:0000313" key="15">
    <source>
        <dbReference type="EMBL" id="QCO05881.1"/>
    </source>
</evidence>
<evidence type="ECO:0000313" key="16">
    <source>
        <dbReference type="Proteomes" id="UP000298596"/>
    </source>
</evidence>
<evidence type="ECO:0000256" key="12">
    <source>
        <dbReference type="ARBA" id="ARBA00023285"/>
    </source>
</evidence>
<evidence type="ECO:0000256" key="4">
    <source>
        <dbReference type="ARBA" id="ARBA00022448"/>
    </source>
</evidence>
<organism evidence="15 16">
    <name type="scientific">Azospirillum brasilense</name>
    <dbReference type="NCBI Taxonomy" id="192"/>
    <lineage>
        <taxon>Bacteria</taxon>
        <taxon>Pseudomonadati</taxon>
        <taxon>Pseudomonadota</taxon>
        <taxon>Alphaproteobacteria</taxon>
        <taxon>Rhodospirillales</taxon>
        <taxon>Azospirillaceae</taxon>
        <taxon>Azospirillum</taxon>
    </lineage>
</organism>
<dbReference type="InterPro" id="IPR011541">
    <property type="entry name" value="Ni/Co_transpt_high_affinity"/>
</dbReference>
<evidence type="ECO:0000256" key="1">
    <source>
        <dbReference type="ARBA" id="ARBA00002510"/>
    </source>
</evidence>
<keyword evidence="11 13" id="KW-0472">Membrane</keyword>
<comment type="similarity">
    <text evidence="13">Belongs to the NiCoT transporter (TC 2.A.52) family.</text>
</comment>
<feature type="signal peptide" evidence="14">
    <location>
        <begin position="1"/>
        <end position="25"/>
    </location>
</feature>
<feature type="transmembrane region" description="Helical" evidence="13">
    <location>
        <begin position="83"/>
        <end position="103"/>
    </location>
</feature>
<keyword evidence="12" id="KW-0170">Cobalt</keyword>
<dbReference type="GO" id="GO:0010045">
    <property type="term" value="P:response to nickel cation"/>
    <property type="evidence" value="ECO:0007669"/>
    <property type="project" value="TreeGrafter"/>
</dbReference>
<accession>A0A4D8Q967</accession>
<feature type="transmembrane region" description="Helical" evidence="13">
    <location>
        <begin position="160"/>
        <end position="180"/>
    </location>
</feature>
<feature type="transmembrane region" description="Helical" evidence="13">
    <location>
        <begin position="124"/>
        <end position="148"/>
    </location>
</feature>
<keyword evidence="5" id="KW-1003">Cell membrane</keyword>
<keyword evidence="3" id="KW-0171">Cobalt transport</keyword>
<dbReference type="GO" id="GO:0032025">
    <property type="term" value="P:response to cobalt ion"/>
    <property type="evidence" value="ECO:0007669"/>
    <property type="project" value="TreeGrafter"/>
</dbReference>
<dbReference type="Pfam" id="PF03824">
    <property type="entry name" value="NicO"/>
    <property type="match status" value="1"/>
</dbReference>
<evidence type="ECO:0000256" key="13">
    <source>
        <dbReference type="RuleBase" id="RU362101"/>
    </source>
</evidence>
<proteinExistence type="inferred from homology"/>
<feature type="transmembrane region" description="Helical" evidence="13">
    <location>
        <begin position="249"/>
        <end position="275"/>
    </location>
</feature>
<evidence type="ECO:0000256" key="10">
    <source>
        <dbReference type="ARBA" id="ARBA00023112"/>
    </source>
</evidence>
<comment type="function">
    <text evidence="1">Efflux system for nickel and cobalt.</text>
</comment>
<dbReference type="InterPro" id="IPR051224">
    <property type="entry name" value="NiCoT_RcnA"/>
</dbReference>
<keyword evidence="4 13" id="KW-0813">Transport</keyword>
<comment type="subcellular location">
    <subcellularLocation>
        <location evidence="2 13">Cell membrane</location>
        <topology evidence="2 13">Multi-pass membrane protein</topology>
    </subcellularLocation>
</comment>
<evidence type="ECO:0000256" key="2">
    <source>
        <dbReference type="ARBA" id="ARBA00004651"/>
    </source>
</evidence>
<keyword evidence="9" id="KW-0406">Ion transport</keyword>
<keyword evidence="7 13" id="KW-0812">Transmembrane</keyword>
<dbReference type="GO" id="GO:0015099">
    <property type="term" value="F:nickel cation transmembrane transporter activity"/>
    <property type="evidence" value="ECO:0007669"/>
    <property type="project" value="UniProtKB-UniRule"/>
</dbReference>
<dbReference type="GO" id="GO:0005886">
    <property type="term" value="C:plasma membrane"/>
    <property type="evidence" value="ECO:0007669"/>
    <property type="project" value="UniProtKB-SubCell"/>
</dbReference>
<dbReference type="EMBL" id="CP032332">
    <property type="protein sequence ID" value="QCO05881.1"/>
    <property type="molecule type" value="Genomic_DNA"/>
</dbReference>
<dbReference type="AlphaFoldDB" id="A0A4D8Q967"/>
<keyword evidence="8 13" id="KW-1133">Transmembrane helix</keyword>
<evidence type="ECO:0000256" key="9">
    <source>
        <dbReference type="ARBA" id="ARBA00023065"/>
    </source>
</evidence>
<keyword evidence="14" id="KW-0732">Signal</keyword>
<geneLocation type="plasmid" evidence="15">
    <name>p2</name>
</geneLocation>
<name>A0A4D8Q967_AZOBR</name>
<dbReference type="PANTHER" id="PTHR40659:SF1">
    <property type="entry name" value="NICKEL_COBALT EFFLUX SYSTEM RCNA"/>
    <property type="match status" value="1"/>
</dbReference>
<gene>
    <name evidence="15" type="ORF">D3867_28855</name>
</gene>
<evidence type="ECO:0000256" key="6">
    <source>
        <dbReference type="ARBA" id="ARBA00022596"/>
    </source>
</evidence>
<evidence type="ECO:0000256" key="14">
    <source>
        <dbReference type="SAM" id="SignalP"/>
    </source>
</evidence>
<evidence type="ECO:0000256" key="7">
    <source>
        <dbReference type="ARBA" id="ARBA00022692"/>
    </source>
</evidence>
<dbReference type="GO" id="GO:0046583">
    <property type="term" value="F:monoatomic cation efflux transmembrane transporter activity"/>
    <property type="evidence" value="ECO:0007669"/>
    <property type="project" value="TreeGrafter"/>
</dbReference>
<feature type="transmembrane region" description="Helical" evidence="13">
    <location>
        <begin position="221"/>
        <end position="243"/>
    </location>
</feature>
<keyword evidence="6" id="KW-0533">Nickel</keyword>
<evidence type="ECO:0000256" key="3">
    <source>
        <dbReference type="ARBA" id="ARBA00022426"/>
    </source>
</evidence>
<dbReference type="PANTHER" id="PTHR40659">
    <property type="entry name" value="NICKEL/COBALT EFFLUX SYSTEM RCNA"/>
    <property type="match status" value="1"/>
</dbReference>
<keyword evidence="10" id="KW-0921">Nickel transport</keyword>
<feature type="transmembrane region" description="Helical" evidence="13">
    <location>
        <begin position="296"/>
        <end position="319"/>
    </location>
</feature>
<dbReference type="GO" id="GO:0006824">
    <property type="term" value="P:cobalt ion transport"/>
    <property type="evidence" value="ECO:0007669"/>
    <property type="project" value="UniProtKB-KW"/>
</dbReference>